<dbReference type="AlphaFoldDB" id="A0A4C1STQ6"/>
<dbReference type="Proteomes" id="UP000299102">
    <property type="component" value="Unassembled WGS sequence"/>
</dbReference>
<dbReference type="GO" id="GO:0016787">
    <property type="term" value="F:hydrolase activity"/>
    <property type="evidence" value="ECO:0007669"/>
    <property type="project" value="UniProtKB-KW"/>
</dbReference>
<dbReference type="OrthoDB" id="289038at2759"/>
<evidence type="ECO:0000313" key="2">
    <source>
        <dbReference type="Proteomes" id="UP000299102"/>
    </source>
</evidence>
<evidence type="ECO:0000313" key="1">
    <source>
        <dbReference type="EMBL" id="GBP05345.1"/>
    </source>
</evidence>
<protein>
    <submittedName>
        <fullName evidence="1">Ubiquitin carboxyl-terminal hydrolase puf</fullName>
    </submittedName>
</protein>
<dbReference type="SUPFAM" id="SSF48371">
    <property type="entry name" value="ARM repeat"/>
    <property type="match status" value="1"/>
</dbReference>
<accession>A0A4C1STQ6</accession>
<name>A0A4C1STQ6_EUMVA</name>
<keyword evidence="2" id="KW-1185">Reference proteome</keyword>
<sequence>MISKPKGFMLEMMSVDPCLKRLSAILNDEAYSNYLATTSAYQYHHLRTGFWEGSRLYNLLRILWLVLSMHLQTPGALWAHPEYCNWVQKFILEDPEPAVRREICAGLYRICLGNSQSYQLLLAPLLRKLISFLSVAEKMTYSHHSPYMLSDDGKEPYGPACRDYFWLLARLVDTLSPEMIKSSLESSSFNEEAIDIEKLCQSVAQSILTRDFYEIRYGMQDDGLVGLINLMSNLVKYDPTFKYSSKAVQFIEQIFEFLFDMPSPHNRQNPNVNLPHPELQL</sequence>
<keyword evidence="1" id="KW-0378">Hydrolase</keyword>
<gene>
    <name evidence="1" type="primary">puf</name>
    <name evidence="1" type="ORF">EVAR_69898_1</name>
</gene>
<organism evidence="1 2">
    <name type="scientific">Eumeta variegata</name>
    <name type="common">Bagworm moth</name>
    <name type="synonym">Eumeta japonica</name>
    <dbReference type="NCBI Taxonomy" id="151549"/>
    <lineage>
        <taxon>Eukaryota</taxon>
        <taxon>Metazoa</taxon>
        <taxon>Ecdysozoa</taxon>
        <taxon>Arthropoda</taxon>
        <taxon>Hexapoda</taxon>
        <taxon>Insecta</taxon>
        <taxon>Pterygota</taxon>
        <taxon>Neoptera</taxon>
        <taxon>Endopterygota</taxon>
        <taxon>Lepidoptera</taxon>
        <taxon>Glossata</taxon>
        <taxon>Ditrysia</taxon>
        <taxon>Tineoidea</taxon>
        <taxon>Psychidae</taxon>
        <taxon>Oiketicinae</taxon>
        <taxon>Eumeta</taxon>
    </lineage>
</organism>
<dbReference type="EMBL" id="BGZK01003891">
    <property type="protein sequence ID" value="GBP05345.1"/>
    <property type="molecule type" value="Genomic_DNA"/>
</dbReference>
<dbReference type="STRING" id="151549.A0A4C1STQ6"/>
<reference evidence="1 2" key="1">
    <citation type="journal article" date="2019" name="Commun. Biol.">
        <title>The bagworm genome reveals a unique fibroin gene that provides high tensile strength.</title>
        <authorList>
            <person name="Kono N."/>
            <person name="Nakamura H."/>
            <person name="Ohtoshi R."/>
            <person name="Tomita M."/>
            <person name="Numata K."/>
            <person name="Arakawa K."/>
        </authorList>
    </citation>
    <scope>NUCLEOTIDE SEQUENCE [LARGE SCALE GENOMIC DNA]</scope>
</reference>
<proteinExistence type="predicted"/>
<dbReference type="InterPro" id="IPR016024">
    <property type="entry name" value="ARM-type_fold"/>
</dbReference>
<comment type="caution">
    <text evidence="1">The sequence shown here is derived from an EMBL/GenBank/DDBJ whole genome shotgun (WGS) entry which is preliminary data.</text>
</comment>